<dbReference type="KEGG" id="abac:LuPra_05489"/>
<dbReference type="EMBL" id="CP015136">
    <property type="protein sequence ID" value="AMY12216.1"/>
    <property type="molecule type" value="Genomic_DNA"/>
</dbReference>
<evidence type="ECO:0000259" key="3">
    <source>
        <dbReference type="Pfam" id="PF02481"/>
    </source>
</evidence>
<dbReference type="AlphaFoldDB" id="A0A143PV98"/>
<reference evidence="5 6" key="1">
    <citation type="journal article" date="2016" name="Genome Announc.">
        <title>First Complete Genome Sequence of a Subdivision 6 Acidobacterium Strain.</title>
        <authorList>
            <person name="Huang S."/>
            <person name="Vieira S."/>
            <person name="Bunk B."/>
            <person name="Riedel T."/>
            <person name="Sproer C."/>
            <person name="Overmann J."/>
        </authorList>
    </citation>
    <scope>NUCLEOTIDE SEQUENCE [LARGE SCALE GENOMIC DNA]</scope>
    <source>
        <strain evidence="6">DSM 100886 HEG_-6_39</strain>
    </source>
</reference>
<feature type="region of interest" description="Disordered" evidence="2">
    <location>
        <begin position="291"/>
        <end position="311"/>
    </location>
</feature>
<feature type="domain" description="Smf/DprA SLOG" evidence="3">
    <location>
        <begin position="78"/>
        <end position="282"/>
    </location>
</feature>
<evidence type="ECO:0000256" key="1">
    <source>
        <dbReference type="ARBA" id="ARBA00006525"/>
    </source>
</evidence>
<organism evidence="5 6">
    <name type="scientific">Luteitalea pratensis</name>
    <dbReference type="NCBI Taxonomy" id="1855912"/>
    <lineage>
        <taxon>Bacteria</taxon>
        <taxon>Pseudomonadati</taxon>
        <taxon>Acidobacteriota</taxon>
        <taxon>Vicinamibacteria</taxon>
        <taxon>Vicinamibacterales</taxon>
        <taxon>Vicinamibacteraceae</taxon>
        <taxon>Luteitalea</taxon>
    </lineage>
</organism>
<comment type="similarity">
    <text evidence="1">Belongs to the DprA/Smf family.</text>
</comment>
<dbReference type="PANTHER" id="PTHR43022">
    <property type="entry name" value="PROTEIN SMF"/>
    <property type="match status" value="1"/>
</dbReference>
<evidence type="ECO:0000313" key="6">
    <source>
        <dbReference type="Proteomes" id="UP000076079"/>
    </source>
</evidence>
<dbReference type="NCBIfam" id="TIGR00732">
    <property type="entry name" value="dprA"/>
    <property type="match status" value="1"/>
</dbReference>
<accession>A0A143PV98</accession>
<dbReference type="GO" id="GO:0009294">
    <property type="term" value="P:DNA-mediated transformation"/>
    <property type="evidence" value="ECO:0007669"/>
    <property type="project" value="InterPro"/>
</dbReference>
<evidence type="ECO:0000256" key="2">
    <source>
        <dbReference type="SAM" id="MobiDB-lite"/>
    </source>
</evidence>
<gene>
    <name evidence="5" type="ORF">LuPra_05489</name>
</gene>
<dbReference type="Pfam" id="PF17782">
    <property type="entry name" value="WHD_DprA"/>
    <property type="match status" value="1"/>
</dbReference>
<sequence length="376" mass="39089">MIESSRMDAVALALAAGARPALSAAALKARLPSWPVLPLPESLEVLGMQGPGAVAHWRAEAGRVLDRAAPHGYDVRWPAHPAYPALLGTIVDPPLLLWTRGDAALLDAPAVALVGSRESTMGGREVAFRLAADLAAAGVLVASGFARGIDAAVHRGALSTGRSMAVLGCGLDQPYPSDHGPLGGDIEAAGVLVSEFPPGAPPLSHHFPLRNRALSGLCRAVIVVQAARRSGSLITARLALEQGREVMAVPGDVRTGANAGGHALIRDGARLVECASDILEELGWARVARAERAERGDDDREHGGVQGTSEMGVPAAPAAAALLRQVAREDGVTLDELLVETGRNGGDLLGELLDLELAGLVRRDAAGRFLRAERKW</sequence>
<dbReference type="Gene3D" id="3.40.50.450">
    <property type="match status" value="1"/>
</dbReference>
<proteinExistence type="inferred from homology"/>
<keyword evidence="6" id="KW-1185">Reference proteome</keyword>
<dbReference type="OrthoDB" id="9785707at2"/>
<dbReference type="Gene3D" id="1.10.10.10">
    <property type="entry name" value="Winged helix-like DNA-binding domain superfamily/Winged helix DNA-binding domain"/>
    <property type="match status" value="1"/>
</dbReference>
<dbReference type="SUPFAM" id="SSF102405">
    <property type="entry name" value="MCP/YpsA-like"/>
    <property type="match status" value="1"/>
</dbReference>
<dbReference type="Proteomes" id="UP000076079">
    <property type="component" value="Chromosome"/>
</dbReference>
<evidence type="ECO:0000259" key="4">
    <source>
        <dbReference type="Pfam" id="PF17782"/>
    </source>
</evidence>
<dbReference type="STRING" id="1855912.LuPra_05489"/>
<protein>
    <submittedName>
        <fullName evidence="5">DNA protecting protein DprA</fullName>
    </submittedName>
</protein>
<feature type="compositionally biased region" description="Basic and acidic residues" evidence="2">
    <location>
        <begin position="291"/>
        <end position="303"/>
    </location>
</feature>
<dbReference type="InterPro" id="IPR041614">
    <property type="entry name" value="DprA_WH"/>
</dbReference>
<feature type="domain" description="DprA winged helix" evidence="4">
    <location>
        <begin position="314"/>
        <end position="365"/>
    </location>
</feature>
<name>A0A143PV98_LUTPR</name>
<dbReference type="PATRIC" id="fig|1813736.3.peg.5775"/>
<reference evidence="6" key="2">
    <citation type="submission" date="2016-04" db="EMBL/GenBank/DDBJ databases">
        <title>First Complete Genome Sequence of a Subdivision 6 Acidobacterium.</title>
        <authorList>
            <person name="Huang S."/>
            <person name="Vieira S."/>
            <person name="Bunk B."/>
            <person name="Riedel T."/>
            <person name="Sproeer C."/>
            <person name="Overmann J."/>
        </authorList>
    </citation>
    <scope>NUCLEOTIDE SEQUENCE [LARGE SCALE GENOMIC DNA]</scope>
    <source>
        <strain evidence="6">DSM 100886 HEG_-6_39</strain>
    </source>
</reference>
<dbReference type="InterPro" id="IPR057666">
    <property type="entry name" value="DrpA_SLOG"/>
</dbReference>
<dbReference type="Pfam" id="PF02481">
    <property type="entry name" value="DNA_processg_A"/>
    <property type="match status" value="1"/>
</dbReference>
<dbReference type="PANTHER" id="PTHR43022:SF1">
    <property type="entry name" value="PROTEIN SMF"/>
    <property type="match status" value="1"/>
</dbReference>
<evidence type="ECO:0000313" key="5">
    <source>
        <dbReference type="EMBL" id="AMY12216.1"/>
    </source>
</evidence>
<dbReference type="InterPro" id="IPR003488">
    <property type="entry name" value="DprA"/>
</dbReference>
<dbReference type="InterPro" id="IPR036388">
    <property type="entry name" value="WH-like_DNA-bd_sf"/>
</dbReference>